<feature type="domain" description="F-box" evidence="2">
    <location>
        <begin position="22"/>
        <end position="60"/>
    </location>
</feature>
<feature type="compositionally biased region" description="Low complexity" evidence="1">
    <location>
        <begin position="730"/>
        <end position="739"/>
    </location>
</feature>
<evidence type="ECO:0000259" key="2">
    <source>
        <dbReference type="Pfam" id="PF12937"/>
    </source>
</evidence>
<feature type="compositionally biased region" description="Low complexity" evidence="1">
    <location>
        <begin position="906"/>
        <end position="934"/>
    </location>
</feature>
<feature type="region of interest" description="Disordered" evidence="1">
    <location>
        <begin position="876"/>
        <end position="945"/>
    </location>
</feature>
<dbReference type="GO" id="GO:0000993">
    <property type="term" value="F:RNA polymerase II complex binding"/>
    <property type="evidence" value="ECO:0007669"/>
    <property type="project" value="TreeGrafter"/>
</dbReference>
<dbReference type="InterPro" id="IPR001810">
    <property type="entry name" value="F-box_dom"/>
</dbReference>
<dbReference type="PANTHER" id="PTHR12460">
    <property type="entry name" value="CYCLIN-DEPENDENT KINASE INHIBITOR-RELATED PROTEIN"/>
    <property type="match status" value="1"/>
</dbReference>
<reference evidence="3" key="1">
    <citation type="journal article" date="2020" name="Fungal Divers.">
        <title>Resolving the Mortierellaceae phylogeny through synthesis of multi-gene phylogenetics and phylogenomics.</title>
        <authorList>
            <person name="Vandepol N."/>
            <person name="Liber J."/>
            <person name="Desiro A."/>
            <person name="Na H."/>
            <person name="Kennedy M."/>
            <person name="Barry K."/>
            <person name="Grigoriev I.V."/>
            <person name="Miller A.N."/>
            <person name="O'Donnell K."/>
            <person name="Stajich J.E."/>
            <person name="Bonito G."/>
        </authorList>
    </citation>
    <scope>NUCLEOTIDE SEQUENCE</scope>
    <source>
        <strain evidence="3">BC1065</strain>
    </source>
</reference>
<dbReference type="PANTHER" id="PTHR12460:SF0">
    <property type="entry name" value="CID DOMAIN-CONTAINING PROTEIN-RELATED"/>
    <property type="match status" value="1"/>
</dbReference>
<dbReference type="InterPro" id="IPR032675">
    <property type="entry name" value="LRR_dom_sf"/>
</dbReference>
<organism evidence="3 4">
    <name type="scientific">Actinomortierella ambigua</name>
    <dbReference type="NCBI Taxonomy" id="1343610"/>
    <lineage>
        <taxon>Eukaryota</taxon>
        <taxon>Fungi</taxon>
        <taxon>Fungi incertae sedis</taxon>
        <taxon>Mucoromycota</taxon>
        <taxon>Mortierellomycotina</taxon>
        <taxon>Mortierellomycetes</taxon>
        <taxon>Mortierellales</taxon>
        <taxon>Mortierellaceae</taxon>
        <taxon>Actinomortierella</taxon>
    </lineage>
</organism>
<feature type="compositionally biased region" description="Gly residues" evidence="1">
    <location>
        <begin position="111"/>
        <end position="136"/>
    </location>
</feature>
<feature type="region of interest" description="Disordered" evidence="1">
    <location>
        <begin position="107"/>
        <end position="168"/>
    </location>
</feature>
<dbReference type="SUPFAM" id="SSF81383">
    <property type="entry name" value="F-box domain"/>
    <property type="match status" value="1"/>
</dbReference>
<dbReference type="EMBL" id="JAAAJB010000346">
    <property type="protein sequence ID" value="KAG0257800.1"/>
    <property type="molecule type" value="Genomic_DNA"/>
</dbReference>
<dbReference type="OrthoDB" id="550575at2759"/>
<name>A0A9P6Q0G9_9FUNG</name>
<proteinExistence type="predicted"/>
<dbReference type="Gene3D" id="3.80.10.10">
    <property type="entry name" value="Ribonuclease Inhibitor"/>
    <property type="match status" value="2"/>
</dbReference>
<gene>
    <name evidence="3" type="ORF">DFQ27_004922</name>
</gene>
<accession>A0A9P6Q0G9</accession>
<dbReference type="AlphaFoldDB" id="A0A9P6Q0G9"/>
<dbReference type="SUPFAM" id="SSF52047">
    <property type="entry name" value="RNI-like"/>
    <property type="match status" value="1"/>
</dbReference>
<evidence type="ECO:0000313" key="4">
    <source>
        <dbReference type="Proteomes" id="UP000807716"/>
    </source>
</evidence>
<dbReference type="Proteomes" id="UP000807716">
    <property type="component" value="Unassembled WGS sequence"/>
</dbReference>
<sequence>MSHSASPANGHPVPAAVMHLLPEIAHHVRAHLTTHQLASAARVCRAWYSIWTPYLWENVHHNVPSYRNFPPLGKHASYVRSFEGRFLTGGYPTKDELYRQSRAAVNRRGKGGVGGGGGIGGPGVLGGEGGSVGGGRSNLNHTTSLTTTTTTTTTTCSTSSSSSSSSSTLPPILMQLDILRLEGTHLQELSLFKTDIELDRLDQLLASLSQLQVFRFEVLNRVGPDYTPRSVETRPVGTGVAGSYKSLGLLWQCEERLLGVVATRLSRQLQRLELTFDAKAQLHVAWVLFLIATLQGSLRALKLENFSLAGSVNGGDDWKALGIEKFVDHLCSLRRGDDATFGSSSSLFGSTLESPLEPTVASLTHSIGQLTTARTMTTTSNMNIDNNSNDKTTAAPTAWTGLTSLTLIRQHWTRDGGPHCLARVLHACPNLEELNIHDSEIPNDAIVTAILDHNPKLTRLAFSKMPYMTSRALERLFQGRRWAEGPGGGNPNNNPGATSLSPSALPVSSSSSSLFSSSTASFSASLSSLSPFFSSSSTLASTSFSSKDETTTDAIMVPQLENVRLGYLHFSLTDPLKALAQQHGKRLRCLSIHWCPTVTTQDVWPVLKKCARLEELALQLTKVSTKIFEDIPQEMVMTEPGGGGVAVLEPKMETWACAATLRKLDIGGPMFVDYSRYRERFLRPTVYHHLSPNPYLIGTSSNSAFSSTTTSSGSSSSGNTQSGGSGSSTGGNSNSSSSNFVHDYDGSGTPPMSPSTSGPSGPSTPSPSTAPSSPPPSPMHSHNSTTTTTTAGTGVAVVGGHTFNSSIVRIAAMFNNFVPPPNQHPHVERHWTDESLNPLYRMQTRLAGFPRLRELGLQTKGVEQWILKGFNHHQDDLESDGSNSGGGGGGNVVVGGGHPFHRRYRSSSSGSSRAGRGGDSLSSTGGNNGSGNDSQNKDNINHKNSNNKYEIKIQTLTLMNQQGRILDRSRVLELIASYPYLRRLVCDRSTIFHHRLTPAEKEDLERTFANCDIEVVQI</sequence>
<evidence type="ECO:0000313" key="3">
    <source>
        <dbReference type="EMBL" id="KAG0257800.1"/>
    </source>
</evidence>
<feature type="compositionally biased region" description="Low complexity" evidence="1">
    <location>
        <begin position="491"/>
        <end position="504"/>
    </location>
</feature>
<protein>
    <recommendedName>
        <fullName evidence="2">F-box domain-containing protein</fullName>
    </recommendedName>
</protein>
<feature type="region of interest" description="Disordered" evidence="1">
    <location>
        <begin position="703"/>
        <end position="792"/>
    </location>
</feature>
<dbReference type="GO" id="GO:0031124">
    <property type="term" value="P:mRNA 3'-end processing"/>
    <property type="evidence" value="ECO:0007669"/>
    <property type="project" value="TreeGrafter"/>
</dbReference>
<feature type="compositionally biased region" description="Low complexity" evidence="1">
    <location>
        <begin position="703"/>
        <end position="720"/>
    </location>
</feature>
<feature type="compositionally biased region" description="Low complexity" evidence="1">
    <location>
        <begin position="142"/>
        <end position="168"/>
    </location>
</feature>
<dbReference type="Pfam" id="PF12937">
    <property type="entry name" value="F-box-like"/>
    <property type="match status" value="1"/>
</dbReference>
<comment type="caution">
    <text evidence="3">The sequence shown here is derived from an EMBL/GenBank/DDBJ whole genome shotgun (WGS) entry which is preliminary data.</text>
</comment>
<feature type="compositionally biased region" description="Low complexity" evidence="1">
    <location>
        <begin position="746"/>
        <end position="771"/>
    </location>
</feature>
<evidence type="ECO:0000256" key="1">
    <source>
        <dbReference type="SAM" id="MobiDB-lite"/>
    </source>
</evidence>
<feature type="region of interest" description="Disordered" evidence="1">
    <location>
        <begin position="481"/>
        <end position="504"/>
    </location>
</feature>
<feature type="compositionally biased region" description="Gly residues" evidence="1">
    <location>
        <begin position="883"/>
        <end position="898"/>
    </location>
</feature>
<feature type="compositionally biased region" description="Low complexity" evidence="1">
    <location>
        <begin position="779"/>
        <end position="792"/>
    </location>
</feature>
<dbReference type="InterPro" id="IPR036047">
    <property type="entry name" value="F-box-like_dom_sf"/>
</dbReference>
<keyword evidence="4" id="KW-1185">Reference proteome</keyword>
<dbReference type="Gene3D" id="1.20.1280.50">
    <property type="match status" value="1"/>
</dbReference>